<proteinExistence type="predicted"/>
<sequence length="398" mass="46164">MASTERAYVFNPQDIADLLSNYYQQLVRMRYLSADSIKYPPHDPGIDVEYAQSLGLDPQVIELLKVMPYVEGYGGEDEMLSAGSFVDFRNKSSLEQSRDPDYALYRANKTQPDPGYEEENGQYVMPWVCVLNSCGNHGSIIYLDTRNGEITHVWQGGAGGGCADLFFYRKERPEIPEHPVNKNRIEHFPHRPAKEFFKYYANRLQNLQDVPNSDGMRFVSGYPEFDHPGSKEYQEFRTLYLTFGWPNKFDTEGFDQALKRYLEFHRVEYDALEIKNKIETNRKYCEEHAGEEHDKQGLLEYAEAQLKEGLEEAGETDLEDVDSMMEVGWAQHLKRQIRWNSDNLNFYKSKGKDREGAQTKIVEIEEVVKVFERRLKEVSKQPKTALEAILPAWNNLDS</sequence>
<gene>
    <name evidence="1" type="ORF">BJ875DRAFT_451150</name>
</gene>
<evidence type="ECO:0000313" key="1">
    <source>
        <dbReference type="EMBL" id="KAG9238427.1"/>
    </source>
</evidence>
<evidence type="ECO:0000313" key="2">
    <source>
        <dbReference type="Proteomes" id="UP000824998"/>
    </source>
</evidence>
<accession>A0A9P7YS67</accession>
<dbReference type="Proteomes" id="UP000824998">
    <property type="component" value="Unassembled WGS sequence"/>
</dbReference>
<dbReference type="OrthoDB" id="5327951at2759"/>
<organism evidence="1 2">
    <name type="scientific">Amylocarpus encephaloides</name>
    <dbReference type="NCBI Taxonomy" id="45428"/>
    <lineage>
        <taxon>Eukaryota</taxon>
        <taxon>Fungi</taxon>
        <taxon>Dikarya</taxon>
        <taxon>Ascomycota</taxon>
        <taxon>Pezizomycotina</taxon>
        <taxon>Leotiomycetes</taxon>
        <taxon>Helotiales</taxon>
        <taxon>Helotiales incertae sedis</taxon>
        <taxon>Amylocarpus</taxon>
    </lineage>
</organism>
<reference evidence="1" key="1">
    <citation type="journal article" date="2021" name="IMA Fungus">
        <title>Genomic characterization of three marine fungi, including Emericellopsis atlantica sp. nov. with signatures of a generalist lifestyle and marine biomass degradation.</title>
        <authorList>
            <person name="Hagestad O.C."/>
            <person name="Hou L."/>
            <person name="Andersen J.H."/>
            <person name="Hansen E.H."/>
            <person name="Altermark B."/>
            <person name="Li C."/>
            <person name="Kuhnert E."/>
            <person name="Cox R.J."/>
            <person name="Crous P.W."/>
            <person name="Spatafora J.W."/>
            <person name="Lail K."/>
            <person name="Amirebrahimi M."/>
            <person name="Lipzen A."/>
            <person name="Pangilinan J."/>
            <person name="Andreopoulos W."/>
            <person name="Hayes R.D."/>
            <person name="Ng V."/>
            <person name="Grigoriev I.V."/>
            <person name="Jackson S.A."/>
            <person name="Sutton T.D.S."/>
            <person name="Dobson A.D.W."/>
            <person name="Rama T."/>
        </authorList>
    </citation>
    <scope>NUCLEOTIDE SEQUENCE</scope>
    <source>
        <strain evidence="1">TRa018bII</strain>
    </source>
</reference>
<name>A0A9P7YS67_9HELO</name>
<comment type="caution">
    <text evidence="1">The sequence shown here is derived from an EMBL/GenBank/DDBJ whole genome shotgun (WGS) entry which is preliminary data.</text>
</comment>
<dbReference type="EMBL" id="MU251370">
    <property type="protein sequence ID" value="KAG9238427.1"/>
    <property type="molecule type" value="Genomic_DNA"/>
</dbReference>
<protein>
    <submittedName>
        <fullName evidence="1">Uncharacterized protein</fullName>
    </submittedName>
</protein>
<keyword evidence="2" id="KW-1185">Reference proteome</keyword>
<dbReference type="AlphaFoldDB" id="A0A9P7YS67"/>